<dbReference type="EMBL" id="LUEZ02000029">
    <property type="protein sequence ID" value="RDB26586.1"/>
    <property type="molecule type" value="Genomic_DNA"/>
</dbReference>
<feature type="compositionally biased region" description="Polar residues" evidence="2">
    <location>
        <begin position="482"/>
        <end position="494"/>
    </location>
</feature>
<dbReference type="STRING" id="39966.A0A369K6S0"/>
<feature type="region of interest" description="Disordered" evidence="2">
    <location>
        <begin position="1"/>
        <end position="82"/>
    </location>
</feature>
<comment type="caution">
    <text evidence="3">The sequence shown here is derived from an EMBL/GenBank/DDBJ whole genome shotgun (WGS) entry which is preliminary data.</text>
</comment>
<accession>A0A369K6S0</accession>
<feature type="compositionally biased region" description="Polar residues" evidence="2">
    <location>
        <begin position="542"/>
        <end position="555"/>
    </location>
</feature>
<evidence type="ECO:0000256" key="2">
    <source>
        <dbReference type="SAM" id="MobiDB-lite"/>
    </source>
</evidence>
<feature type="compositionally biased region" description="Polar residues" evidence="2">
    <location>
        <begin position="317"/>
        <end position="339"/>
    </location>
</feature>
<gene>
    <name evidence="3" type="ORF">Hypma_005691</name>
</gene>
<feature type="compositionally biased region" description="Basic and acidic residues" evidence="2">
    <location>
        <begin position="241"/>
        <end position="252"/>
    </location>
</feature>
<proteinExistence type="predicted"/>
<protein>
    <submittedName>
        <fullName evidence="3">Uncharacterized protein</fullName>
    </submittedName>
</protein>
<dbReference type="OrthoDB" id="3268221at2759"/>
<feature type="region of interest" description="Disordered" evidence="2">
    <location>
        <begin position="852"/>
        <end position="873"/>
    </location>
</feature>
<feature type="region of interest" description="Disordered" evidence="2">
    <location>
        <begin position="241"/>
        <end position="565"/>
    </location>
</feature>
<feature type="compositionally biased region" description="Low complexity" evidence="2">
    <location>
        <begin position="27"/>
        <end position="37"/>
    </location>
</feature>
<keyword evidence="1" id="KW-0175">Coiled coil</keyword>
<feature type="compositionally biased region" description="Polar residues" evidence="2">
    <location>
        <begin position="412"/>
        <end position="424"/>
    </location>
</feature>
<keyword evidence="4" id="KW-1185">Reference proteome</keyword>
<dbReference type="AlphaFoldDB" id="A0A369K6S0"/>
<feature type="compositionally biased region" description="Basic and acidic residues" evidence="2">
    <location>
        <begin position="425"/>
        <end position="452"/>
    </location>
</feature>
<feature type="compositionally biased region" description="Basic and acidic residues" evidence="2">
    <location>
        <begin position="276"/>
        <end position="286"/>
    </location>
</feature>
<evidence type="ECO:0000256" key="1">
    <source>
        <dbReference type="SAM" id="Coils"/>
    </source>
</evidence>
<organism evidence="3 4">
    <name type="scientific">Hypsizygus marmoreus</name>
    <name type="common">White beech mushroom</name>
    <name type="synonym">Agaricus marmoreus</name>
    <dbReference type="NCBI Taxonomy" id="39966"/>
    <lineage>
        <taxon>Eukaryota</taxon>
        <taxon>Fungi</taxon>
        <taxon>Dikarya</taxon>
        <taxon>Basidiomycota</taxon>
        <taxon>Agaricomycotina</taxon>
        <taxon>Agaricomycetes</taxon>
        <taxon>Agaricomycetidae</taxon>
        <taxon>Agaricales</taxon>
        <taxon>Tricholomatineae</taxon>
        <taxon>Lyophyllaceae</taxon>
        <taxon>Hypsizygus</taxon>
    </lineage>
</organism>
<dbReference type="InParanoid" id="A0A369K6S0"/>
<name>A0A369K6S0_HYPMA</name>
<feature type="compositionally biased region" description="Polar residues" evidence="2">
    <location>
        <begin position="612"/>
        <end position="627"/>
    </location>
</feature>
<evidence type="ECO:0000313" key="4">
    <source>
        <dbReference type="Proteomes" id="UP000076154"/>
    </source>
</evidence>
<dbReference type="Proteomes" id="UP000076154">
    <property type="component" value="Unassembled WGS sequence"/>
</dbReference>
<feature type="compositionally biased region" description="Polar residues" evidence="2">
    <location>
        <begin position="578"/>
        <end position="596"/>
    </location>
</feature>
<feature type="compositionally biased region" description="Basic and acidic residues" evidence="2">
    <location>
        <begin position="517"/>
        <end position="541"/>
    </location>
</feature>
<feature type="coiled-coil region" evidence="1">
    <location>
        <begin position="178"/>
        <end position="205"/>
    </location>
</feature>
<feature type="region of interest" description="Disordered" evidence="2">
    <location>
        <begin position="578"/>
        <end position="654"/>
    </location>
</feature>
<feature type="region of interest" description="Disordered" evidence="2">
    <location>
        <begin position="722"/>
        <end position="748"/>
    </location>
</feature>
<sequence>MEAAHNGDDLSYFPSQRVIQPVRTGDSLPSSSSSLSSSRRRTRNRVPTPPFPSTTPIPSSGQDHPNTANETHPTKNHIKSKSERQAYARILTRLQDEAHEDNAPHSRSRSNSSGSTALPAILRLLAHETARADSAERALANDSNILLSRMRDTIAAKQKSEAELAQVTTELGLYKLQLEVARREINRAQSIVDELERARVEAEDRGIRDRDRMRKMMMQRAVEIAREEGRQEGWRQGLERGRWVDKKSDGRQYRAQSPSRSPPSTRSFSRASSRMMTRENTHERSGTRRSGKTEGTATNDGPLANVPMVVSPMPRRISSQPQGLMRTPSQSPENISIHPNPQRRSRPRTPSPPQPPRSETRSPSLAPSRRSRSVILPPDGYIPTLGPDSLIALPPPHELSQPVEFGAPPVLAQSNPSGITLSRNATEKENRMDNTNSQRDKDDSLAGLRIRDYAPGQASSSSIPDYDDVFRDHRRAGRDTPAMSTASRGSTHISQYDLVSPPSISERGKVRNARNSHQRDDRDVDRMRPRTQPERMVEEWRSANSDIVDTPTPAQGSLPGRRTASAAGGSIYAMAGRTSNSIETSFRGSGNPTSPRIRSPRVSGGPREPKENNSPTAMFTPSAQHSNIYRDERTGDPPRYSSITEPRPMYPARPSTVSSLYYQAPRLNSSADQESHSTVRNVVQRSISGVTVPGILVEPPSRSPTSASEGTVVDPILLTPEDAHRTTPLPLSDPLQVQSSGDGGGGQDPVIVLPTNALPPGFVPLSPIPAQSNVRQDDYTHRQMYEQYGPSGYQIYVGRALVPDEWRNQPVRSSIADPTLDSILFGEPERPSTAADISSGADAADYTRRRVHSFGSSPAPLDRPLSIFSDSDS</sequence>
<feature type="compositionally biased region" description="Low complexity" evidence="2">
    <location>
        <begin position="253"/>
        <end position="275"/>
    </location>
</feature>
<evidence type="ECO:0000313" key="3">
    <source>
        <dbReference type="EMBL" id="RDB26586.1"/>
    </source>
</evidence>
<feature type="compositionally biased region" description="Polar residues" evidence="2">
    <location>
        <begin position="61"/>
        <end position="71"/>
    </location>
</feature>
<reference evidence="3" key="1">
    <citation type="submission" date="2018-04" db="EMBL/GenBank/DDBJ databases">
        <title>Whole genome sequencing of Hypsizygus marmoreus.</title>
        <authorList>
            <person name="Choi I.-G."/>
            <person name="Min B."/>
            <person name="Kim J.-G."/>
            <person name="Kim S."/>
            <person name="Oh Y.-L."/>
            <person name="Kong W.-S."/>
            <person name="Park H."/>
            <person name="Jeong J."/>
            <person name="Song E.-S."/>
        </authorList>
    </citation>
    <scope>NUCLEOTIDE SEQUENCE [LARGE SCALE GENOMIC DNA]</scope>
    <source>
        <strain evidence="3">51987-8</strain>
    </source>
</reference>